<proteinExistence type="predicted"/>
<feature type="compositionally biased region" description="Basic and acidic residues" evidence="1">
    <location>
        <begin position="267"/>
        <end position="283"/>
    </location>
</feature>
<dbReference type="KEGG" id="coe:CP258_09590"/>
<dbReference type="InterPro" id="IPR009003">
    <property type="entry name" value="Peptidase_S1_PA"/>
</dbReference>
<feature type="region of interest" description="Disordered" evidence="1">
    <location>
        <begin position="256"/>
        <end position="375"/>
    </location>
</feature>
<dbReference type="Gene3D" id="2.40.10.10">
    <property type="entry name" value="Trypsin-like serine proteases"/>
    <property type="match status" value="2"/>
</dbReference>
<gene>
    <name evidence="3" type="ORF">CP258_09590</name>
</gene>
<sequence>MHLQSTGRKPMHLKRKLATVLAVAALLPLPVASAQDAPSVPAAVDQGDRLLIQKTANLLGVCTVGYVDTENNRVWTDAHCGNDGAEVYDEYQQTIGTLRHVYPDEWARLSDTTEMQWSVNNRAADLAYVEISDPNVLGKNYFSQNSVAEPEVGDVLCAYGSRTQRIACSPITNISGPVVLTGDIGSDHGDSGGPAWVEGKGYIGQLLGADRVWRSDKGEVSTTVFRKIGTNDLRNPLNLREPLPYHDLDFDRLRHPEVTTTENSDQILREKAERDRAERDRVARAMAGDLDTQLGRARQDERTLEDRANQLENEVNGESNPERRQELERDLENAKATRDVVKEQKETLERTEHDRTTTKADSQGSSGGWLKFFRF</sequence>
<dbReference type="EMBL" id="CP003540">
    <property type="protein sequence ID" value="AFK17489.2"/>
    <property type="molecule type" value="Genomic_DNA"/>
</dbReference>
<protein>
    <recommendedName>
        <fullName evidence="5">Secreted protein</fullName>
    </recommendedName>
</protein>
<reference evidence="3 4" key="1">
    <citation type="journal article" date="2013" name="J. Biotechnol.">
        <title>Genome sequence of Corynebacterium pseudotuberculosis biovar equi strain 258 and prediction of antigenic targets to improve biotechnological vaccine production.</title>
        <authorList>
            <person name="Soares S.C."/>
            <person name="Trost E."/>
            <person name="Ramos R.T."/>
            <person name="Carneiro A.R."/>
            <person name="Santos A.R."/>
            <person name="Pinto A.C."/>
            <person name="Barbosa E."/>
            <person name="Aburjaile F."/>
            <person name="Ali A."/>
            <person name="Diniz C.A."/>
            <person name="Hassan S.S."/>
            <person name="Fiaux K."/>
            <person name="Guimaraes L.C."/>
            <person name="Bakhtiar S.M."/>
            <person name="Pereira U."/>
            <person name="Almeida S.S."/>
            <person name="Abreu V.A."/>
            <person name="Rocha F.S."/>
            <person name="Dorella F.A."/>
            <person name="Miyoshi A."/>
            <person name="Silva A."/>
            <person name="Azevedo V."/>
            <person name="Tauch A."/>
        </authorList>
    </citation>
    <scope>NUCLEOTIDE SEQUENCE [LARGE SCALE GENOMIC DNA]</scope>
    <source>
        <strain evidence="3 4">258</strain>
    </source>
</reference>
<evidence type="ECO:0000313" key="4">
    <source>
        <dbReference type="Proteomes" id="UP000006465"/>
    </source>
</evidence>
<feature type="compositionally biased region" description="Basic and acidic residues" evidence="1">
    <location>
        <begin position="320"/>
        <end position="358"/>
    </location>
</feature>
<evidence type="ECO:0008006" key="5">
    <source>
        <dbReference type="Google" id="ProtNLM"/>
    </source>
</evidence>
<dbReference type="SUPFAM" id="SSF50494">
    <property type="entry name" value="Trypsin-like serine proteases"/>
    <property type="match status" value="1"/>
</dbReference>
<accession>A0AAU8QA72</accession>
<feature type="compositionally biased region" description="Polar residues" evidence="1">
    <location>
        <begin position="310"/>
        <end position="319"/>
    </location>
</feature>
<dbReference type="AlphaFoldDB" id="A0AAU8QA72"/>
<evidence type="ECO:0000313" key="3">
    <source>
        <dbReference type="EMBL" id="AFK17489.2"/>
    </source>
</evidence>
<dbReference type="Proteomes" id="UP000006465">
    <property type="component" value="Chromosome"/>
</dbReference>
<dbReference type="InterPro" id="IPR043504">
    <property type="entry name" value="Peptidase_S1_PA_chymotrypsin"/>
</dbReference>
<feature type="compositionally biased region" description="Basic and acidic residues" evidence="1">
    <location>
        <begin position="297"/>
        <end position="309"/>
    </location>
</feature>
<feature type="chain" id="PRO_5043392346" description="Secreted protein" evidence="2">
    <location>
        <begin position="35"/>
        <end position="375"/>
    </location>
</feature>
<evidence type="ECO:0000256" key="2">
    <source>
        <dbReference type="SAM" id="SignalP"/>
    </source>
</evidence>
<keyword evidence="2" id="KW-0732">Signal</keyword>
<feature type="signal peptide" evidence="2">
    <location>
        <begin position="1"/>
        <end position="34"/>
    </location>
</feature>
<name>A0AAU8QA72_CORPS</name>
<organism evidence="3 4">
    <name type="scientific">Corynebacterium pseudotuberculosis 258</name>
    <dbReference type="NCBI Taxonomy" id="1168865"/>
    <lineage>
        <taxon>Bacteria</taxon>
        <taxon>Bacillati</taxon>
        <taxon>Actinomycetota</taxon>
        <taxon>Actinomycetes</taxon>
        <taxon>Mycobacteriales</taxon>
        <taxon>Corynebacteriaceae</taxon>
        <taxon>Corynebacterium</taxon>
    </lineage>
</organism>
<evidence type="ECO:0000256" key="1">
    <source>
        <dbReference type="SAM" id="MobiDB-lite"/>
    </source>
</evidence>